<dbReference type="Pfam" id="PF13715">
    <property type="entry name" value="CarbopepD_reg_2"/>
    <property type="match status" value="1"/>
</dbReference>
<evidence type="ECO:0000256" key="9">
    <source>
        <dbReference type="ARBA" id="ARBA00023237"/>
    </source>
</evidence>
<dbReference type="EMBL" id="FSRA01000001">
    <property type="protein sequence ID" value="SIN69753.1"/>
    <property type="molecule type" value="Genomic_DNA"/>
</dbReference>
<keyword evidence="4 10" id="KW-0812">Transmembrane</keyword>
<proteinExistence type="inferred from homology"/>
<organism evidence="14 15">
    <name type="scientific">Chitinophaga niabensis</name>
    <dbReference type="NCBI Taxonomy" id="536979"/>
    <lineage>
        <taxon>Bacteria</taxon>
        <taxon>Pseudomonadati</taxon>
        <taxon>Bacteroidota</taxon>
        <taxon>Chitinophagia</taxon>
        <taxon>Chitinophagales</taxon>
        <taxon>Chitinophagaceae</taxon>
        <taxon>Chitinophaga</taxon>
    </lineage>
</organism>
<dbReference type="GO" id="GO:0015344">
    <property type="term" value="F:siderophore uptake transmembrane transporter activity"/>
    <property type="evidence" value="ECO:0007669"/>
    <property type="project" value="TreeGrafter"/>
</dbReference>
<dbReference type="STRING" id="536979.SAMN04488055_0713"/>
<dbReference type="Proteomes" id="UP000185003">
    <property type="component" value="Unassembled WGS sequence"/>
</dbReference>
<dbReference type="OrthoDB" id="9768177at2"/>
<evidence type="ECO:0000259" key="12">
    <source>
        <dbReference type="Pfam" id="PF00593"/>
    </source>
</evidence>
<reference evidence="14 15" key="1">
    <citation type="submission" date="2016-11" db="EMBL/GenBank/DDBJ databases">
        <authorList>
            <person name="Jaros S."/>
            <person name="Januszkiewicz K."/>
            <person name="Wedrychowicz H."/>
        </authorList>
    </citation>
    <scope>NUCLEOTIDE SEQUENCE [LARGE SCALE GENOMIC DNA]</scope>
    <source>
        <strain evidence="14 15">DSM 24787</strain>
    </source>
</reference>
<dbReference type="SUPFAM" id="SSF49464">
    <property type="entry name" value="Carboxypeptidase regulatory domain-like"/>
    <property type="match status" value="1"/>
</dbReference>
<dbReference type="AlphaFoldDB" id="A0A1N6DGE3"/>
<keyword evidence="5" id="KW-0732">Signal</keyword>
<dbReference type="NCBIfam" id="TIGR04057">
    <property type="entry name" value="SusC_RagA_signa"/>
    <property type="match status" value="1"/>
</dbReference>
<dbReference type="PROSITE" id="PS52016">
    <property type="entry name" value="TONB_DEPENDENT_REC_3"/>
    <property type="match status" value="1"/>
</dbReference>
<keyword evidence="7 10" id="KW-0472">Membrane</keyword>
<dbReference type="Pfam" id="PF00593">
    <property type="entry name" value="TonB_dep_Rec_b-barrel"/>
    <property type="match status" value="1"/>
</dbReference>
<feature type="domain" description="TonB-dependent receptor plug" evidence="13">
    <location>
        <begin position="117"/>
        <end position="246"/>
    </location>
</feature>
<dbReference type="GO" id="GO:0044718">
    <property type="term" value="P:siderophore transmembrane transport"/>
    <property type="evidence" value="ECO:0007669"/>
    <property type="project" value="TreeGrafter"/>
</dbReference>
<evidence type="ECO:0000313" key="14">
    <source>
        <dbReference type="EMBL" id="SIN69753.1"/>
    </source>
</evidence>
<dbReference type="InterPro" id="IPR000531">
    <property type="entry name" value="Beta-barrel_TonB"/>
</dbReference>
<dbReference type="GO" id="GO:0009279">
    <property type="term" value="C:cell outer membrane"/>
    <property type="evidence" value="ECO:0007669"/>
    <property type="project" value="UniProtKB-SubCell"/>
</dbReference>
<comment type="subcellular location">
    <subcellularLocation>
        <location evidence="1 10">Cell outer membrane</location>
        <topology evidence="1 10">Multi-pass membrane protein</topology>
    </subcellularLocation>
</comment>
<evidence type="ECO:0000256" key="5">
    <source>
        <dbReference type="ARBA" id="ARBA00022729"/>
    </source>
</evidence>
<dbReference type="FunFam" id="2.170.130.10:FF:000008">
    <property type="entry name" value="SusC/RagA family TonB-linked outer membrane protein"/>
    <property type="match status" value="1"/>
</dbReference>
<evidence type="ECO:0000256" key="8">
    <source>
        <dbReference type="ARBA" id="ARBA00023170"/>
    </source>
</evidence>
<dbReference type="RefSeq" id="WP_074237903.1">
    <property type="nucleotide sequence ID" value="NZ_FSRA01000001.1"/>
</dbReference>
<evidence type="ECO:0000256" key="10">
    <source>
        <dbReference type="PROSITE-ProRule" id="PRU01360"/>
    </source>
</evidence>
<evidence type="ECO:0000256" key="2">
    <source>
        <dbReference type="ARBA" id="ARBA00022448"/>
    </source>
</evidence>
<dbReference type="InterPro" id="IPR023997">
    <property type="entry name" value="TonB-dep_OMP_SusC/RagA_CS"/>
</dbReference>
<comment type="similarity">
    <text evidence="10 11">Belongs to the TonB-dependent receptor family.</text>
</comment>
<dbReference type="InterPro" id="IPR039426">
    <property type="entry name" value="TonB-dep_rcpt-like"/>
</dbReference>
<evidence type="ECO:0000256" key="1">
    <source>
        <dbReference type="ARBA" id="ARBA00004571"/>
    </source>
</evidence>
<dbReference type="InterPro" id="IPR012910">
    <property type="entry name" value="Plug_dom"/>
</dbReference>
<dbReference type="InterPro" id="IPR008969">
    <property type="entry name" value="CarboxyPept-like_regulatory"/>
</dbReference>
<keyword evidence="3 10" id="KW-1134">Transmembrane beta strand</keyword>
<keyword evidence="2 10" id="KW-0813">Transport</keyword>
<dbReference type="InterPro" id="IPR036942">
    <property type="entry name" value="Beta-barrel_TonB_sf"/>
</dbReference>
<dbReference type="InterPro" id="IPR023996">
    <property type="entry name" value="TonB-dep_OMP_SusC/RagA"/>
</dbReference>
<evidence type="ECO:0000256" key="7">
    <source>
        <dbReference type="ARBA" id="ARBA00023136"/>
    </source>
</evidence>
<sequence length="1048" mass="114719">MKFLLLHGAIFSIFLLLPGTSLFAQQRVVSGTVKDETSGGLPGATIRVKNSAIATVTDAKGNYSLSVPDAAILQVSFTGYETQEIAVQQRSSINIVLKATATNLTDVVVIGYGIVRKRDLTGTVASIKGDQLSKSAVNSLEQGLQGRLAGVAVTQNDAAPGGGISIQIRGASSLLGSTEPLYVIDGVPVANARASLKESGPREENHIMRTNTNALSTISPGDIESIEVLKDASATAIYGSRGANGVVLITTKKGKAGRGKITFNTSQGISTVTKKLDMLNAYEYAQYLNEAYTNAGFAPADLPYSGMNGKLSPDQIRDNFGEGVNWQDAIYRKAYLQDYELGVSGGTDKNTYAVMGNYLAQEGAIKGSQFKRGGLRLNLDNQVNERVKTSTNLSISRSTNALVRTAATTGGREGGIVRSALNYSPIPYYRTDANGNIIKIDYLNDREVSQDMFDRFGASPLRYTDEVKGLQTITSGFGGFNAYVDIVKGLMFQTRLGANYFEQLNETYFPRTVSEGRATNGKAIVSNSSYYSLLTENLLTYRQEIGKHRFDFLGGFSYEKSTSRFRTSETRDFADDKLGYNDLFSGLSTAPTLTGRSQWQLASFIARANYSYADKYLFTYTYRADGSSRLAKKWQGFSSVALAWRLSEEPFIKEANIFSDLKLRASYGESGNQAVSPYSVRAKLSGVIANMNNALVAAVDETTLPNKDLKWETTSQYNIGLDAAFHDRFNFSVNIYQRKTRDLLQQITQPPSTGYNTVTVNSGNVMNKGLELELGSSIFTGDFKWNVAGNISFNRNEITDLGELQEQFADRLGAGYGLDARPFIQKVGLPIGAVWGFVEDGIFQDQAEVDAFKAVQLDAKIGQTRYKDLNNDKQLNDLDRQQIGDVNPDFNWGFTTNFSYKNFDLSVLISGVQGNDVLNTNLMNFHTLSGSSNIPQEVYDRRWKGAGTGNSIIQANQANTTASRFSGQFLEDGSYVRVKNIQLGYTFPKIKGVSNLRLYLNAINLFTFTNYSGYDPEVSAFENANMRGVDLGSYPQSRTLTVGLNVTF</sequence>
<dbReference type="NCBIfam" id="TIGR04056">
    <property type="entry name" value="OMP_RagA_SusC"/>
    <property type="match status" value="1"/>
</dbReference>
<evidence type="ECO:0000256" key="4">
    <source>
        <dbReference type="ARBA" id="ARBA00022692"/>
    </source>
</evidence>
<evidence type="ECO:0000256" key="3">
    <source>
        <dbReference type="ARBA" id="ARBA00022452"/>
    </source>
</evidence>
<protein>
    <submittedName>
        <fullName evidence="14">TonB-linked outer membrane protein, SusC/RagA family</fullName>
    </submittedName>
</protein>
<accession>A0A1N6DGE3</accession>
<keyword evidence="6 11" id="KW-0798">TonB box</keyword>
<name>A0A1N6DGE3_9BACT</name>
<evidence type="ECO:0000256" key="6">
    <source>
        <dbReference type="ARBA" id="ARBA00023077"/>
    </source>
</evidence>
<dbReference type="PANTHER" id="PTHR30069:SF29">
    <property type="entry name" value="HEMOGLOBIN AND HEMOGLOBIN-HAPTOGLOBIN-BINDING PROTEIN 1-RELATED"/>
    <property type="match status" value="1"/>
</dbReference>
<dbReference type="PANTHER" id="PTHR30069">
    <property type="entry name" value="TONB-DEPENDENT OUTER MEMBRANE RECEPTOR"/>
    <property type="match status" value="1"/>
</dbReference>
<keyword evidence="9 10" id="KW-0998">Cell outer membrane</keyword>
<evidence type="ECO:0000256" key="11">
    <source>
        <dbReference type="RuleBase" id="RU003357"/>
    </source>
</evidence>
<feature type="domain" description="TonB-dependent receptor-like beta-barrel" evidence="12">
    <location>
        <begin position="493"/>
        <end position="871"/>
    </location>
</feature>
<evidence type="ECO:0000259" key="13">
    <source>
        <dbReference type="Pfam" id="PF07715"/>
    </source>
</evidence>
<keyword evidence="15" id="KW-1185">Reference proteome</keyword>
<keyword evidence="8" id="KW-0675">Receptor</keyword>
<dbReference type="Gene3D" id="2.170.130.10">
    <property type="entry name" value="TonB-dependent receptor, plug domain"/>
    <property type="match status" value="1"/>
</dbReference>
<gene>
    <name evidence="14" type="ORF">SAMN04488055_0713</name>
</gene>
<dbReference type="Gene3D" id="2.60.40.1120">
    <property type="entry name" value="Carboxypeptidase-like, regulatory domain"/>
    <property type="match status" value="1"/>
</dbReference>
<dbReference type="Gene3D" id="2.40.170.20">
    <property type="entry name" value="TonB-dependent receptor, beta-barrel domain"/>
    <property type="match status" value="1"/>
</dbReference>
<dbReference type="InterPro" id="IPR037066">
    <property type="entry name" value="Plug_dom_sf"/>
</dbReference>
<dbReference type="SUPFAM" id="SSF56935">
    <property type="entry name" value="Porins"/>
    <property type="match status" value="1"/>
</dbReference>
<dbReference type="Pfam" id="PF07715">
    <property type="entry name" value="Plug"/>
    <property type="match status" value="1"/>
</dbReference>
<evidence type="ECO:0000313" key="15">
    <source>
        <dbReference type="Proteomes" id="UP000185003"/>
    </source>
</evidence>